<dbReference type="Proteomes" id="UP000215335">
    <property type="component" value="Unassembled WGS sequence"/>
</dbReference>
<accession>A0A232F0N5</accession>
<keyword evidence="5" id="KW-0067">ATP-binding</keyword>
<dbReference type="AlphaFoldDB" id="A0A232F0N5"/>
<evidence type="ECO:0000256" key="4">
    <source>
        <dbReference type="ARBA" id="ARBA00022777"/>
    </source>
</evidence>
<evidence type="ECO:0000256" key="3">
    <source>
        <dbReference type="ARBA" id="ARBA00022741"/>
    </source>
</evidence>
<dbReference type="Gene3D" id="2.40.100.10">
    <property type="entry name" value="Cyclophilin-like"/>
    <property type="match status" value="1"/>
</dbReference>
<dbReference type="SUPFAM" id="SSF63999">
    <property type="entry name" value="Thiamin pyrophosphokinase, catalytic domain"/>
    <property type="match status" value="1"/>
</dbReference>
<sequence>MVKKGSETKIMKFDPPIKSRYLPGEIDQDIEKVDFENYKGHRLYCANMKAVIDNKAPKFDVEIYYDREKLLADARAAKMNYKENLEITKNINTIFRMGGKVDCWNFREKRHKTDQLEKKEMYKRIMRDNRALYEKVNALSSEYSPRVMAKHWKVLKEQIESKSSANAIRPLGEQSGRRPRCFFDLELAQSNLPLGRIVIELYADYVPLICANFEAFCKGHNGLSYRGTPFHRILSGYWCQGGDVTKFNGIGGASIYEDNTLLDDISYTLQHSRPGVLSTCSDDKKTFDSKFNLTFRPLRTMDDKKIVFGRVVKGIQNLFKLEAYGTKFGKPLEKVIVSKCGILQLKRRHSSKRQSNRNSRRWLIRMINEDESSVTVWKPTKILTCPADYKFAIVVLNQPILLEHEYVLSLWKKAQVTVTVDGGTNQWMDYLGSEANNIWNGTSDNYLPNLVVGDMDSISSDLLEKLKLTKSNIIYTPDVMETDYTKSLIQLGQYTLKNNIKLNGIHVLAETSGRLDQIVSNINTLYKSHKIFNDVPVIQIAGESLTWLLKPGMHKIIIPEEIVKSKTWCALIPFGNANSCVSTTGLKWNLNKTCMQFGELVSTSNTYDGHPEVTVDTNVNLVWCMGIKPLTRVES</sequence>
<dbReference type="InterPro" id="IPR002130">
    <property type="entry name" value="Cyclophilin-type_PPIase_dom"/>
</dbReference>
<evidence type="ECO:0000259" key="6">
    <source>
        <dbReference type="PROSITE" id="PS50072"/>
    </source>
</evidence>
<dbReference type="InterPro" id="IPR007371">
    <property type="entry name" value="TPK_catalytic"/>
</dbReference>
<dbReference type="InterPro" id="IPR007373">
    <property type="entry name" value="Thiamin_PyroPKinase_B1-bd"/>
</dbReference>
<comment type="similarity">
    <text evidence="1">Belongs to the CFAP97 family.</text>
</comment>
<dbReference type="GO" id="GO:0003755">
    <property type="term" value="F:peptidyl-prolyl cis-trans isomerase activity"/>
    <property type="evidence" value="ECO:0007669"/>
    <property type="project" value="InterPro"/>
</dbReference>
<dbReference type="EMBL" id="NNAY01001391">
    <property type="protein sequence ID" value="OXU24142.1"/>
    <property type="molecule type" value="Genomic_DNA"/>
</dbReference>
<dbReference type="GO" id="GO:0009229">
    <property type="term" value="P:thiamine diphosphate biosynthetic process"/>
    <property type="evidence" value="ECO:0007669"/>
    <property type="project" value="InterPro"/>
</dbReference>
<keyword evidence="8" id="KW-1185">Reference proteome</keyword>
<dbReference type="InterPro" id="IPR006282">
    <property type="entry name" value="Thi_PPkinase"/>
</dbReference>
<dbReference type="OrthoDB" id="193499at2759"/>
<dbReference type="CDD" id="cd07995">
    <property type="entry name" value="TPK"/>
    <property type="match status" value="1"/>
</dbReference>
<evidence type="ECO:0000313" key="7">
    <source>
        <dbReference type="EMBL" id="OXU24142.1"/>
    </source>
</evidence>
<keyword evidence="2" id="KW-0808">Transferase</keyword>
<dbReference type="NCBIfam" id="TIGR01378">
    <property type="entry name" value="thi_PPkinase"/>
    <property type="match status" value="1"/>
</dbReference>
<name>A0A232F0N5_9HYME</name>
<dbReference type="Pfam" id="PF13879">
    <property type="entry name" value="Hmw_CFAP97"/>
    <property type="match status" value="1"/>
</dbReference>
<dbReference type="SUPFAM" id="SSF50891">
    <property type="entry name" value="Cyclophilin-like"/>
    <property type="match status" value="1"/>
</dbReference>
<evidence type="ECO:0000256" key="2">
    <source>
        <dbReference type="ARBA" id="ARBA00022679"/>
    </source>
</evidence>
<dbReference type="Pfam" id="PF04263">
    <property type="entry name" value="TPK_catalytic"/>
    <property type="match status" value="1"/>
</dbReference>
<gene>
    <name evidence="7" type="ORF">TSAR_007772</name>
</gene>
<protein>
    <recommendedName>
        <fullName evidence="6">PPIase cyclophilin-type domain-containing protein</fullName>
    </recommendedName>
</protein>
<comment type="caution">
    <text evidence="7">The sequence shown here is derived from an EMBL/GenBank/DDBJ whole genome shotgun (WGS) entry which is preliminary data.</text>
</comment>
<dbReference type="PROSITE" id="PS50072">
    <property type="entry name" value="CSA_PPIASE_2"/>
    <property type="match status" value="1"/>
</dbReference>
<evidence type="ECO:0000256" key="5">
    <source>
        <dbReference type="ARBA" id="ARBA00022840"/>
    </source>
</evidence>
<dbReference type="STRING" id="543379.A0A232F0N5"/>
<dbReference type="GO" id="GO:0005524">
    <property type="term" value="F:ATP binding"/>
    <property type="evidence" value="ECO:0007669"/>
    <property type="project" value="UniProtKB-KW"/>
</dbReference>
<dbReference type="PRINTS" id="PR00153">
    <property type="entry name" value="CSAPPISMRASE"/>
</dbReference>
<keyword evidence="4" id="KW-0418">Kinase</keyword>
<dbReference type="GO" id="GO:0006772">
    <property type="term" value="P:thiamine metabolic process"/>
    <property type="evidence" value="ECO:0007669"/>
    <property type="project" value="InterPro"/>
</dbReference>
<dbReference type="InterPro" id="IPR029488">
    <property type="entry name" value="Hmw/CFAP97"/>
</dbReference>
<dbReference type="PANTHER" id="PTHR13622:SF8">
    <property type="entry name" value="THIAMIN PYROPHOSPHOKINASE 1"/>
    <property type="match status" value="1"/>
</dbReference>
<evidence type="ECO:0000256" key="1">
    <source>
        <dbReference type="ARBA" id="ARBA00008315"/>
    </source>
</evidence>
<dbReference type="GO" id="GO:0004788">
    <property type="term" value="F:thiamine diphosphokinase activity"/>
    <property type="evidence" value="ECO:0007669"/>
    <property type="project" value="InterPro"/>
</dbReference>
<dbReference type="FunFam" id="2.60.120.320:FF:000001">
    <property type="entry name" value="Thiamine pyrophosphokinase"/>
    <property type="match status" value="1"/>
</dbReference>
<dbReference type="InterPro" id="IPR036759">
    <property type="entry name" value="TPK_catalytic_sf"/>
</dbReference>
<dbReference type="SUPFAM" id="SSF63862">
    <property type="entry name" value="Thiamin pyrophosphokinase, substrate-binding domain"/>
    <property type="match status" value="1"/>
</dbReference>
<dbReference type="Pfam" id="PF04265">
    <property type="entry name" value="TPK_B1_binding"/>
    <property type="match status" value="1"/>
</dbReference>
<feature type="domain" description="PPIase cyclophilin-type" evidence="6">
    <location>
        <begin position="184"/>
        <end position="342"/>
    </location>
</feature>
<organism evidence="7 8">
    <name type="scientific">Trichomalopsis sarcophagae</name>
    <dbReference type="NCBI Taxonomy" id="543379"/>
    <lineage>
        <taxon>Eukaryota</taxon>
        <taxon>Metazoa</taxon>
        <taxon>Ecdysozoa</taxon>
        <taxon>Arthropoda</taxon>
        <taxon>Hexapoda</taxon>
        <taxon>Insecta</taxon>
        <taxon>Pterygota</taxon>
        <taxon>Neoptera</taxon>
        <taxon>Endopterygota</taxon>
        <taxon>Hymenoptera</taxon>
        <taxon>Apocrita</taxon>
        <taxon>Proctotrupomorpha</taxon>
        <taxon>Chalcidoidea</taxon>
        <taxon>Pteromalidae</taxon>
        <taxon>Pteromalinae</taxon>
        <taxon>Trichomalopsis</taxon>
    </lineage>
</organism>
<dbReference type="Gene3D" id="3.40.50.10240">
    <property type="entry name" value="Thiamin pyrophosphokinase, catalytic domain"/>
    <property type="match status" value="1"/>
</dbReference>
<reference evidence="7 8" key="1">
    <citation type="journal article" date="2017" name="Curr. Biol.">
        <title>The Evolution of Venom by Co-option of Single-Copy Genes.</title>
        <authorList>
            <person name="Martinson E.O."/>
            <person name="Mrinalini"/>
            <person name="Kelkar Y.D."/>
            <person name="Chang C.H."/>
            <person name="Werren J.H."/>
        </authorList>
    </citation>
    <scope>NUCLEOTIDE SEQUENCE [LARGE SCALE GENOMIC DNA]</scope>
    <source>
        <strain evidence="7 8">Alberta</strain>
        <tissue evidence="7">Whole body</tissue>
    </source>
</reference>
<dbReference type="GO" id="GO:0016301">
    <property type="term" value="F:kinase activity"/>
    <property type="evidence" value="ECO:0007669"/>
    <property type="project" value="UniProtKB-KW"/>
</dbReference>
<dbReference type="SMART" id="SM00983">
    <property type="entry name" value="TPK_B1_binding"/>
    <property type="match status" value="1"/>
</dbReference>
<keyword evidence="3" id="KW-0547">Nucleotide-binding</keyword>
<dbReference type="InterPro" id="IPR036371">
    <property type="entry name" value="TPK_B1-bd_sf"/>
</dbReference>
<evidence type="ECO:0000313" key="8">
    <source>
        <dbReference type="Proteomes" id="UP000215335"/>
    </source>
</evidence>
<dbReference type="PANTHER" id="PTHR13622">
    <property type="entry name" value="THIAMIN PYROPHOSPHOKINASE"/>
    <property type="match status" value="1"/>
</dbReference>
<dbReference type="Gene3D" id="2.60.120.320">
    <property type="entry name" value="Thiamin pyrophosphokinase, thiamin-binding domain"/>
    <property type="match status" value="1"/>
</dbReference>
<proteinExistence type="inferred from homology"/>
<dbReference type="InterPro" id="IPR029000">
    <property type="entry name" value="Cyclophilin-like_dom_sf"/>
</dbReference>
<dbReference type="GO" id="GO:0030975">
    <property type="term" value="F:thiamine binding"/>
    <property type="evidence" value="ECO:0007669"/>
    <property type="project" value="InterPro"/>
</dbReference>
<dbReference type="Pfam" id="PF00160">
    <property type="entry name" value="Pro_isomerase"/>
    <property type="match status" value="1"/>
</dbReference>